<reference evidence="1 2" key="1">
    <citation type="journal article" date="2019" name="BMC Genomics">
        <title>New insights from Opisthorchis felineus genome: update on genomics of the epidemiologically important liver flukes.</title>
        <authorList>
            <person name="Ershov N.I."/>
            <person name="Mordvinov V.A."/>
            <person name="Prokhortchouk E.B."/>
            <person name="Pakharukova M.Y."/>
            <person name="Gunbin K.V."/>
            <person name="Ustyantsev K."/>
            <person name="Genaev M.A."/>
            <person name="Blinov A.G."/>
            <person name="Mazur A."/>
            <person name="Boulygina E."/>
            <person name="Tsygankova S."/>
            <person name="Khrameeva E."/>
            <person name="Chekanov N."/>
            <person name="Fan G."/>
            <person name="Xiao A."/>
            <person name="Zhang H."/>
            <person name="Xu X."/>
            <person name="Yang H."/>
            <person name="Solovyev V."/>
            <person name="Lee S.M."/>
            <person name="Liu X."/>
            <person name="Afonnikov D.A."/>
            <person name="Skryabin K.G."/>
        </authorList>
    </citation>
    <scope>NUCLEOTIDE SEQUENCE [LARGE SCALE GENOMIC DNA]</scope>
    <source>
        <strain evidence="1">AK-0245</strain>
        <tissue evidence="1">Whole organism</tissue>
    </source>
</reference>
<proteinExistence type="predicted"/>
<gene>
    <name evidence="1" type="ORF">CRM22_001001</name>
</gene>
<organism evidence="1 2">
    <name type="scientific">Opisthorchis felineus</name>
    <dbReference type="NCBI Taxonomy" id="147828"/>
    <lineage>
        <taxon>Eukaryota</taxon>
        <taxon>Metazoa</taxon>
        <taxon>Spiralia</taxon>
        <taxon>Lophotrochozoa</taxon>
        <taxon>Platyhelminthes</taxon>
        <taxon>Trematoda</taxon>
        <taxon>Digenea</taxon>
        <taxon>Opisthorchiida</taxon>
        <taxon>Opisthorchiata</taxon>
        <taxon>Opisthorchiidae</taxon>
        <taxon>Opisthorchis</taxon>
    </lineage>
</organism>
<name>A0A4S2MCJ5_OPIFE</name>
<accession>A0A4S2MCJ5</accession>
<dbReference type="Proteomes" id="UP000308267">
    <property type="component" value="Unassembled WGS sequence"/>
</dbReference>
<protein>
    <submittedName>
        <fullName evidence="1">Uncharacterized protein</fullName>
    </submittedName>
</protein>
<sequence length="114" mass="12612">MLNVSVITLGMMTGCTVPKSQPDGRVINARSIISVVGCVLRGASRTRQNATCINWIMDGGKSSSGTPTRFLKYNSREFWYVRLGSVNGSSTLRQDCQTRIQRLDARRDKEALAE</sequence>
<evidence type="ECO:0000313" key="2">
    <source>
        <dbReference type="Proteomes" id="UP000308267"/>
    </source>
</evidence>
<comment type="caution">
    <text evidence="1">The sequence shown here is derived from an EMBL/GenBank/DDBJ whole genome shotgun (WGS) entry which is preliminary data.</text>
</comment>
<dbReference type="EMBL" id="SJOL01001950">
    <property type="protein sequence ID" value="TGZ74323.1"/>
    <property type="molecule type" value="Genomic_DNA"/>
</dbReference>
<evidence type="ECO:0000313" key="1">
    <source>
        <dbReference type="EMBL" id="TGZ74323.1"/>
    </source>
</evidence>
<dbReference type="AlphaFoldDB" id="A0A4S2MCJ5"/>
<keyword evidence="2" id="KW-1185">Reference proteome</keyword>